<dbReference type="RefSeq" id="WP_072577438.1">
    <property type="nucleotide sequence ID" value="NZ_LWHB01000176.1"/>
</dbReference>
<dbReference type="GO" id="GO:0000049">
    <property type="term" value="F:tRNA binding"/>
    <property type="evidence" value="ECO:0007669"/>
    <property type="project" value="TreeGrafter"/>
</dbReference>
<dbReference type="GO" id="GO:0051392">
    <property type="term" value="F:tRNA cytidine N4-acetyltransferase activity"/>
    <property type="evidence" value="ECO:0007669"/>
    <property type="project" value="TreeGrafter"/>
</dbReference>
<dbReference type="SUPFAM" id="SSF52540">
    <property type="entry name" value="P-loop containing nucleoside triphosphate hydrolases"/>
    <property type="match status" value="1"/>
</dbReference>
<dbReference type="Gene3D" id="3.40.630.30">
    <property type="match status" value="1"/>
</dbReference>
<gene>
    <name evidence="7" type="primary">tmcA</name>
    <name evidence="7" type="ORF">NCTC13337_02375</name>
</gene>
<reference evidence="7 8" key="1">
    <citation type="submission" date="2018-06" db="EMBL/GenBank/DDBJ databases">
        <authorList>
            <consortium name="Pathogen Informatics"/>
            <person name="Doyle S."/>
        </authorList>
    </citation>
    <scope>NUCLEOTIDE SEQUENCE [LARGE SCALE GENOMIC DNA]</scope>
    <source>
        <strain evidence="7 8">NCTC13337</strain>
    </source>
</reference>
<dbReference type="GO" id="GO:0005524">
    <property type="term" value="F:ATP binding"/>
    <property type="evidence" value="ECO:0007669"/>
    <property type="project" value="UniProtKB-KW"/>
</dbReference>
<dbReference type="EMBL" id="UHIC01000001">
    <property type="protein sequence ID" value="SUO97327.1"/>
    <property type="molecule type" value="Genomic_DNA"/>
</dbReference>
<dbReference type="CDD" id="cd04301">
    <property type="entry name" value="NAT_SF"/>
    <property type="match status" value="1"/>
</dbReference>
<dbReference type="Gene3D" id="3.40.50.300">
    <property type="entry name" value="P-loop containing nucleotide triphosphate hydrolases"/>
    <property type="match status" value="1"/>
</dbReference>
<dbReference type="EC" id="2.3.1.193" evidence="7"/>
<evidence type="ECO:0000256" key="5">
    <source>
        <dbReference type="ARBA" id="ARBA00023315"/>
    </source>
</evidence>
<evidence type="ECO:0000256" key="1">
    <source>
        <dbReference type="ARBA" id="ARBA00022679"/>
    </source>
</evidence>
<name>A0A380N0P9_9GAMM</name>
<dbReference type="InterPro" id="IPR016181">
    <property type="entry name" value="Acyl_CoA_acyltransferase"/>
</dbReference>
<dbReference type="PANTHER" id="PTHR10925:SF5">
    <property type="entry name" value="RNA CYTIDINE ACETYLTRANSFERASE"/>
    <property type="match status" value="1"/>
</dbReference>
<keyword evidence="1 7" id="KW-0808">Transferase</keyword>
<dbReference type="InterPro" id="IPR032672">
    <property type="entry name" value="TmcA/NAT10/Kre33"/>
</dbReference>
<feature type="domain" description="N-acetyltransferase" evidence="6">
    <location>
        <begin position="270"/>
        <end position="444"/>
    </location>
</feature>
<keyword evidence="3" id="KW-0547">Nucleotide-binding</keyword>
<evidence type="ECO:0000256" key="4">
    <source>
        <dbReference type="ARBA" id="ARBA00022840"/>
    </source>
</evidence>
<dbReference type="Gene3D" id="3.40.50.11040">
    <property type="match status" value="1"/>
</dbReference>
<dbReference type="Pfam" id="PF13718">
    <property type="entry name" value="GNAT_acetyltr_2"/>
    <property type="match status" value="1"/>
</dbReference>
<dbReference type="GO" id="GO:1904812">
    <property type="term" value="P:rRNA acetylation involved in maturation of SSU-rRNA"/>
    <property type="evidence" value="ECO:0007669"/>
    <property type="project" value="TreeGrafter"/>
</dbReference>
<keyword evidence="4" id="KW-0067">ATP-binding</keyword>
<dbReference type="InterPro" id="IPR000182">
    <property type="entry name" value="GNAT_dom"/>
</dbReference>
<dbReference type="GO" id="GO:0002101">
    <property type="term" value="P:tRNA wobble cytosine modification"/>
    <property type="evidence" value="ECO:0007669"/>
    <property type="project" value="TreeGrafter"/>
</dbReference>
<dbReference type="SUPFAM" id="SSF55729">
    <property type="entry name" value="Acyl-CoA N-acyltransferases (Nat)"/>
    <property type="match status" value="1"/>
</dbReference>
<dbReference type="OrthoDB" id="5578851at2"/>
<dbReference type="AlphaFoldDB" id="A0A380N0P9"/>
<evidence type="ECO:0000259" key="6">
    <source>
        <dbReference type="PROSITE" id="PS51186"/>
    </source>
</evidence>
<evidence type="ECO:0000256" key="2">
    <source>
        <dbReference type="ARBA" id="ARBA00022694"/>
    </source>
</evidence>
<keyword evidence="2" id="KW-0819">tRNA processing</keyword>
<dbReference type="InterPro" id="IPR027417">
    <property type="entry name" value="P-loop_NTPase"/>
</dbReference>
<dbReference type="Pfam" id="PF05127">
    <property type="entry name" value="NAT10_TcmA_helicase"/>
    <property type="match status" value="1"/>
</dbReference>
<evidence type="ECO:0000256" key="3">
    <source>
        <dbReference type="ARBA" id="ARBA00022741"/>
    </source>
</evidence>
<protein>
    <submittedName>
        <fullName evidence="7">tRNA(Met) cytidine acetyltransferase TmcA</fullName>
        <ecNumber evidence="7">2.3.1.193</ecNumber>
    </submittedName>
</protein>
<dbReference type="GO" id="GO:1990883">
    <property type="term" value="F:18S rRNA cytidine N-acetyltransferase activity"/>
    <property type="evidence" value="ECO:0007669"/>
    <property type="project" value="TreeGrafter"/>
</dbReference>
<evidence type="ECO:0000313" key="7">
    <source>
        <dbReference type="EMBL" id="SUO97327.1"/>
    </source>
</evidence>
<accession>A0A380N0P9</accession>
<dbReference type="PROSITE" id="PS51186">
    <property type="entry name" value="GNAT"/>
    <property type="match status" value="1"/>
</dbReference>
<keyword evidence="5 7" id="KW-0012">Acyltransferase</keyword>
<dbReference type="InterPro" id="IPR007807">
    <property type="entry name" value="TcmA/NAT10_helicase"/>
</dbReference>
<dbReference type="Proteomes" id="UP000254601">
    <property type="component" value="Unassembled WGS sequence"/>
</dbReference>
<evidence type="ECO:0000313" key="8">
    <source>
        <dbReference type="Proteomes" id="UP000254601"/>
    </source>
</evidence>
<dbReference type="PANTHER" id="PTHR10925">
    <property type="entry name" value="N-ACETYLTRANSFERASE 10"/>
    <property type="match status" value="1"/>
</dbReference>
<keyword evidence="8" id="KW-1185">Reference proteome</keyword>
<sequence length="444" mass="51156">MGTTQKDLFYDAQNGLYPNAFIALAGTIEAPYNLYLHLPEHYPDGDPDHHRLLDYGVSIANCYSHYNNRLRMLIQQQTDHTYVSNQALPTSIRFTHTEPQLFLGHRGRGKSTTLANKIQWLIKNHHQPILVVTPFEHNRQTLYQKLPANLPIFYLPPDDALRRLPNINHLIIDEAAALPPAQLLALTQYYPAYTLATTTDGYEGSANTFHTKTLSKLALSPHQIYNLTTAYRFSANDSLEQLIQNLTLSNTLQTPVTATHNLSIQSVSASNLLTDEKLLHTLWQLLQQAHYRNRPEDLKRLLDLPNQTIYIAFKEKKLVSVLHLLIEPPLPLELAKAVMTGERRPRGRLLMQQLLIHTQQIQWAMQPLVRIHRIATLADYRKQNIASQLIQQAEKSFSPLPIGVIHTHSPELDNFWQKLHYQERYRTPYQRSRHLSVTSIRIRT</sequence>
<organism evidence="7 8">
    <name type="scientific">Suttonella ornithocola</name>
    <dbReference type="NCBI Taxonomy" id="279832"/>
    <lineage>
        <taxon>Bacteria</taxon>
        <taxon>Pseudomonadati</taxon>
        <taxon>Pseudomonadota</taxon>
        <taxon>Gammaproteobacteria</taxon>
        <taxon>Cardiobacteriales</taxon>
        <taxon>Cardiobacteriaceae</taxon>
        <taxon>Suttonella</taxon>
    </lineage>
</organism>
<proteinExistence type="predicted"/>
<dbReference type="GO" id="GO:0051391">
    <property type="term" value="P:tRNA acetylation"/>
    <property type="evidence" value="ECO:0007669"/>
    <property type="project" value="TreeGrafter"/>
</dbReference>